<dbReference type="OrthoDB" id="1728974at2759"/>
<sequence>MNAYLLNIQIFCRGLYNCRGVAAITYAFCAEDPEFEPEKTVKKTYNFNRQDSSQENLEENPANEVSDQNQDLDLRRRASHRVATESNEERKQRLEDQRRRTAKRVATETNEQREQRQNTSDGVHQKVWPVKVTNSSLMELLEYIIRARNGYVQGYRMMRDVEEDINRLSLPKRNKNIVYLKNIDNIDRVEPFTYPLFYPAGTDGYSVDLQLQTPYASRNHLTRLELAQYRLSFRPECIKFSMDATSTGRPDLQEIPFNALHFGGRLFQQYLVDTYIRVERDRIQWIKYNQNKILAEQYTGVTCLINELAKKCHCW</sequence>
<dbReference type="Pfam" id="PF14214">
    <property type="entry name" value="Helitron_like_N"/>
    <property type="match status" value="1"/>
</dbReference>
<dbReference type="PANTHER" id="PTHR45786">
    <property type="entry name" value="DNA BINDING PROTEIN-LIKE"/>
    <property type="match status" value="1"/>
</dbReference>
<gene>
    <name evidence="3" type="ORF">EVAR_98731_1</name>
</gene>
<proteinExistence type="predicted"/>
<protein>
    <recommendedName>
        <fullName evidence="2">Helitron helicase-like domain-containing protein</fullName>
    </recommendedName>
</protein>
<evidence type="ECO:0000313" key="4">
    <source>
        <dbReference type="Proteomes" id="UP000299102"/>
    </source>
</evidence>
<comment type="caution">
    <text evidence="3">The sequence shown here is derived from an EMBL/GenBank/DDBJ whole genome shotgun (WGS) entry which is preliminary data.</text>
</comment>
<evidence type="ECO:0000259" key="2">
    <source>
        <dbReference type="Pfam" id="PF14214"/>
    </source>
</evidence>
<feature type="domain" description="Helitron helicase-like" evidence="2">
    <location>
        <begin position="258"/>
        <end position="307"/>
    </location>
</feature>
<dbReference type="Proteomes" id="UP000299102">
    <property type="component" value="Unassembled WGS sequence"/>
</dbReference>
<feature type="region of interest" description="Disordered" evidence="1">
    <location>
        <begin position="51"/>
        <end position="122"/>
    </location>
</feature>
<dbReference type="EMBL" id="BGZK01001913">
    <property type="protein sequence ID" value="GBP88198.1"/>
    <property type="molecule type" value="Genomic_DNA"/>
</dbReference>
<keyword evidence="4" id="KW-1185">Reference proteome</keyword>
<name>A0A4C1ZK98_EUMVA</name>
<dbReference type="AlphaFoldDB" id="A0A4C1ZK98"/>
<organism evidence="3 4">
    <name type="scientific">Eumeta variegata</name>
    <name type="common">Bagworm moth</name>
    <name type="synonym">Eumeta japonica</name>
    <dbReference type="NCBI Taxonomy" id="151549"/>
    <lineage>
        <taxon>Eukaryota</taxon>
        <taxon>Metazoa</taxon>
        <taxon>Ecdysozoa</taxon>
        <taxon>Arthropoda</taxon>
        <taxon>Hexapoda</taxon>
        <taxon>Insecta</taxon>
        <taxon>Pterygota</taxon>
        <taxon>Neoptera</taxon>
        <taxon>Endopterygota</taxon>
        <taxon>Lepidoptera</taxon>
        <taxon>Glossata</taxon>
        <taxon>Ditrysia</taxon>
        <taxon>Tineoidea</taxon>
        <taxon>Psychidae</taxon>
        <taxon>Oiketicinae</taxon>
        <taxon>Eumeta</taxon>
    </lineage>
</organism>
<evidence type="ECO:0000256" key="1">
    <source>
        <dbReference type="SAM" id="MobiDB-lite"/>
    </source>
</evidence>
<evidence type="ECO:0000313" key="3">
    <source>
        <dbReference type="EMBL" id="GBP88198.1"/>
    </source>
</evidence>
<feature type="compositionally biased region" description="Basic and acidic residues" evidence="1">
    <location>
        <begin position="87"/>
        <end position="99"/>
    </location>
</feature>
<reference evidence="3 4" key="1">
    <citation type="journal article" date="2019" name="Commun. Biol.">
        <title>The bagworm genome reveals a unique fibroin gene that provides high tensile strength.</title>
        <authorList>
            <person name="Kono N."/>
            <person name="Nakamura H."/>
            <person name="Ohtoshi R."/>
            <person name="Tomita M."/>
            <person name="Numata K."/>
            <person name="Arakawa K."/>
        </authorList>
    </citation>
    <scope>NUCLEOTIDE SEQUENCE [LARGE SCALE GENOMIC DNA]</scope>
</reference>
<dbReference type="PANTHER" id="PTHR45786:SF74">
    <property type="entry name" value="ATP-DEPENDENT DNA HELICASE"/>
    <property type="match status" value="1"/>
</dbReference>
<dbReference type="InterPro" id="IPR025476">
    <property type="entry name" value="Helitron_helicase-like"/>
</dbReference>
<accession>A0A4C1ZK98</accession>